<sequence length="343" mass="39767">MNLVKSNVSNQQMEHYPGEHIGHISVYHHGHMIVLSGFGGYKWQYLKPEGMLPLACDKSVCWSYGGRFYLFAGYGRAHDSTEWNVDSSRQIGFQFILDTSSHWHYRRGWNNQFACYDPETNRWQWPHCTGQIPVARAAHAVAMIGTKVYIFGGRNGNDRLNDMYELDMERFEWRQLMMNDSQHPISGRSWHSLTPISNDSLILYGGFSTSNKPLNDCWLYNTCTNQWKQIELPYQKPRLWHTAILSSYGEVLIFGGAVDMIMPNQNRQRGKVDIFAHDMLTIQFQPKSLFRLCLAEVVSKRAMLRSIWSQLPIHLQAILYQRSVEDHINRNERGQSVICGQSV</sequence>
<name>A0A9Q0RJI9_BLOTA</name>
<gene>
    <name evidence="3" type="ORF">RDWZM_009220</name>
</gene>
<evidence type="ECO:0000313" key="3">
    <source>
        <dbReference type="EMBL" id="KAJ6218063.1"/>
    </source>
</evidence>
<dbReference type="InterPro" id="IPR015915">
    <property type="entry name" value="Kelch-typ_b-propeller"/>
</dbReference>
<dbReference type="Pfam" id="PF24681">
    <property type="entry name" value="Kelch_KLHDC2_KLHL20_DRC7"/>
    <property type="match status" value="1"/>
</dbReference>
<evidence type="ECO:0000256" key="2">
    <source>
        <dbReference type="ARBA" id="ARBA00022737"/>
    </source>
</evidence>
<dbReference type="AlphaFoldDB" id="A0A9Q0RJI9"/>
<evidence type="ECO:0000313" key="4">
    <source>
        <dbReference type="Proteomes" id="UP001142055"/>
    </source>
</evidence>
<dbReference type="OMA" id="HTESPRW"/>
<keyword evidence="4" id="KW-1185">Reference proteome</keyword>
<dbReference type="PANTHER" id="PTHR46228">
    <property type="entry name" value="KELCH DOMAIN-CONTAINING PROTEIN"/>
    <property type="match status" value="1"/>
</dbReference>
<reference evidence="3" key="1">
    <citation type="submission" date="2022-12" db="EMBL/GenBank/DDBJ databases">
        <title>Genome assemblies of Blomia tropicalis.</title>
        <authorList>
            <person name="Cui Y."/>
        </authorList>
    </citation>
    <scope>NUCLEOTIDE SEQUENCE</scope>
    <source>
        <tissue evidence="3">Adult mites</tissue>
    </source>
</reference>
<accession>A0A9Q0RJI9</accession>
<dbReference type="PANTHER" id="PTHR46228:SF2">
    <property type="entry name" value="KELCH REPEAT PROTEIN (AFU_ORTHOLOGUE AFUA_4G14350)"/>
    <property type="match status" value="1"/>
</dbReference>
<keyword evidence="2" id="KW-0677">Repeat</keyword>
<dbReference type="Gene3D" id="2.120.10.80">
    <property type="entry name" value="Kelch-type beta propeller"/>
    <property type="match status" value="1"/>
</dbReference>
<comment type="caution">
    <text evidence="3">The sequence shown here is derived from an EMBL/GenBank/DDBJ whole genome shotgun (WGS) entry which is preliminary data.</text>
</comment>
<dbReference type="Proteomes" id="UP001142055">
    <property type="component" value="Chromosome 3"/>
</dbReference>
<proteinExistence type="predicted"/>
<keyword evidence="1" id="KW-0880">Kelch repeat</keyword>
<organism evidence="3 4">
    <name type="scientific">Blomia tropicalis</name>
    <name type="common">Mite</name>
    <dbReference type="NCBI Taxonomy" id="40697"/>
    <lineage>
        <taxon>Eukaryota</taxon>
        <taxon>Metazoa</taxon>
        <taxon>Ecdysozoa</taxon>
        <taxon>Arthropoda</taxon>
        <taxon>Chelicerata</taxon>
        <taxon>Arachnida</taxon>
        <taxon>Acari</taxon>
        <taxon>Acariformes</taxon>
        <taxon>Sarcoptiformes</taxon>
        <taxon>Astigmata</taxon>
        <taxon>Glycyphagoidea</taxon>
        <taxon>Echimyopodidae</taxon>
        <taxon>Blomia</taxon>
    </lineage>
</organism>
<dbReference type="SUPFAM" id="SSF117281">
    <property type="entry name" value="Kelch motif"/>
    <property type="match status" value="1"/>
</dbReference>
<protein>
    <submittedName>
        <fullName evidence="3">Uncharacterized protein</fullName>
    </submittedName>
</protein>
<dbReference type="EMBL" id="JAPWDV010000003">
    <property type="protein sequence ID" value="KAJ6218063.1"/>
    <property type="molecule type" value="Genomic_DNA"/>
</dbReference>
<evidence type="ECO:0000256" key="1">
    <source>
        <dbReference type="ARBA" id="ARBA00022441"/>
    </source>
</evidence>